<gene>
    <name evidence="8" type="ORF">B296_00005947</name>
</gene>
<organism evidence="8 9">
    <name type="scientific">Ensete ventricosum</name>
    <name type="common">Abyssinian banana</name>
    <name type="synonym">Musa ensete</name>
    <dbReference type="NCBI Taxonomy" id="4639"/>
    <lineage>
        <taxon>Eukaryota</taxon>
        <taxon>Viridiplantae</taxon>
        <taxon>Streptophyta</taxon>
        <taxon>Embryophyta</taxon>
        <taxon>Tracheophyta</taxon>
        <taxon>Spermatophyta</taxon>
        <taxon>Magnoliopsida</taxon>
        <taxon>Liliopsida</taxon>
        <taxon>Zingiberales</taxon>
        <taxon>Musaceae</taxon>
        <taxon>Ensete</taxon>
    </lineage>
</organism>
<keyword evidence="5 6" id="KW-0539">Nucleus</keyword>
<evidence type="ECO:0000256" key="4">
    <source>
        <dbReference type="ARBA" id="ARBA00023163"/>
    </source>
</evidence>
<dbReference type="EMBL" id="AMZH03002265">
    <property type="protein sequence ID" value="RRT76193.1"/>
    <property type="molecule type" value="Genomic_DNA"/>
</dbReference>
<comment type="function">
    <text evidence="6">Component of the sequence-specific heterotrimeric transcription factor (NF-Y) which specifically recognizes a 5'-CCAAT-3' box motif found in the promoters of its target genes.</text>
</comment>
<evidence type="ECO:0000256" key="1">
    <source>
        <dbReference type="ARBA" id="ARBA00004123"/>
    </source>
</evidence>
<feature type="region of interest" description="Disordered" evidence="7">
    <location>
        <begin position="27"/>
        <end position="78"/>
    </location>
</feature>
<proteinExistence type="inferred from homology"/>
<dbReference type="InterPro" id="IPR001289">
    <property type="entry name" value="NFYA"/>
</dbReference>
<comment type="caution">
    <text evidence="8">The sequence shown here is derived from an EMBL/GenBank/DDBJ whole genome shotgun (WGS) entry which is preliminary data.</text>
</comment>
<dbReference type="PROSITE" id="PS51152">
    <property type="entry name" value="NFYA_HAP2_2"/>
    <property type="match status" value="1"/>
</dbReference>
<feature type="compositionally biased region" description="Low complexity" evidence="7">
    <location>
        <begin position="57"/>
        <end position="67"/>
    </location>
</feature>
<keyword evidence="3 6" id="KW-0238">DNA-binding</keyword>
<sequence length="132" mass="14110">MHESRHLHAVRRARDCGGRFFNTKKEVRVQAGNGGHKVKDVVPRRPAASPSSEVPQSDSLNLNSASGGSSGSGSEVTSVCTHNDVDDFGAIRHLHPSVLHSLSRMMNGGQSTSIIHRKWGAAADGCCDLRNV</sequence>
<comment type="subunit">
    <text evidence="6">Heterotrimer.</text>
</comment>
<evidence type="ECO:0000256" key="5">
    <source>
        <dbReference type="ARBA" id="ARBA00023242"/>
    </source>
</evidence>
<dbReference type="GO" id="GO:0003677">
    <property type="term" value="F:DNA binding"/>
    <property type="evidence" value="ECO:0007669"/>
    <property type="project" value="UniProtKB-KW"/>
</dbReference>
<comment type="similarity">
    <text evidence="6">Belongs to the NFYA/HAP2 subunit family.</text>
</comment>
<evidence type="ECO:0000313" key="8">
    <source>
        <dbReference type="EMBL" id="RRT76193.1"/>
    </source>
</evidence>
<keyword evidence="2 6" id="KW-0805">Transcription regulation</keyword>
<reference evidence="8 9" key="1">
    <citation type="journal article" date="2014" name="Agronomy (Basel)">
        <title>A Draft Genome Sequence for Ensete ventricosum, the Drought-Tolerant Tree Against Hunger.</title>
        <authorList>
            <person name="Harrison J."/>
            <person name="Moore K.A."/>
            <person name="Paszkiewicz K."/>
            <person name="Jones T."/>
            <person name="Grant M."/>
            <person name="Ambacheew D."/>
            <person name="Muzemil S."/>
            <person name="Studholme D.J."/>
        </authorList>
    </citation>
    <scope>NUCLEOTIDE SEQUENCE [LARGE SCALE GENOMIC DNA]</scope>
</reference>
<dbReference type="GO" id="GO:0003700">
    <property type="term" value="F:DNA-binding transcription factor activity"/>
    <property type="evidence" value="ECO:0007669"/>
    <property type="project" value="UniProtKB-UniRule"/>
</dbReference>
<keyword evidence="4 6" id="KW-0804">Transcription</keyword>
<comment type="subcellular location">
    <subcellularLocation>
        <location evidence="1 6">Nucleus</location>
    </subcellularLocation>
</comment>
<evidence type="ECO:0000256" key="2">
    <source>
        <dbReference type="ARBA" id="ARBA00023015"/>
    </source>
</evidence>
<evidence type="ECO:0000256" key="3">
    <source>
        <dbReference type="ARBA" id="ARBA00023125"/>
    </source>
</evidence>
<evidence type="ECO:0000256" key="6">
    <source>
        <dbReference type="RuleBase" id="RU367155"/>
    </source>
</evidence>
<accession>A0A427AIV1</accession>
<name>A0A427AIV1_ENSVE</name>
<dbReference type="PANTHER" id="PTHR12632">
    <property type="entry name" value="TRANSCRIPTION FACTOR NF-Y ALPHA-RELATED"/>
    <property type="match status" value="1"/>
</dbReference>
<dbReference type="Gene3D" id="6.10.250.2430">
    <property type="match status" value="1"/>
</dbReference>
<dbReference type="Pfam" id="PF02045">
    <property type="entry name" value="CBFB_NFYA"/>
    <property type="match status" value="1"/>
</dbReference>
<dbReference type="AlphaFoldDB" id="A0A427AIV1"/>
<evidence type="ECO:0000313" key="9">
    <source>
        <dbReference type="Proteomes" id="UP000287651"/>
    </source>
</evidence>
<protein>
    <recommendedName>
        <fullName evidence="6">Nuclear transcription factor Y subunit</fullName>
    </recommendedName>
</protein>
<dbReference type="Proteomes" id="UP000287651">
    <property type="component" value="Unassembled WGS sequence"/>
</dbReference>
<dbReference type="GO" id="GO:0005634">
    <property type="term" value="C:nucleus"/>
    <property type="evidence" value="ECO:0007669"/>
    <property type="project" value="UniProtKB-SubCell"/>
</dbReference>
<evidence type="ECO:0000256" key="7">
    <source>
        <dbReference type="SAM" id="MobiDB-lite"/>
    </source>
</evidence>